<keyword evidence="2" id="KW-1185">Reference proteome</keyword>
<dbReference type="HOGENOM" id="CLU_1777016_0_0_1"/>
<dbReference type="Proteomes" id="UP000001699">
    <property type="component" value="Unassembled WGS sequence"/>
</dbReference>
<protein>
    <submittedName>
        <fullName evidence="1">Uncharacterized protein</fullName>
    </submittedName>
</protein>
<name>B0XPT2_ASPFC</name>
<dbReference type="VEuPathDB" id="FungiDB:AFUB_007480"/>
<accession>B0XPT2</accession>
<dbReference type="EMBL" id="DS499594">
    <property type="protein sequence ID" value="EDP56046.1"/>
    <property type="molecule type" value="Genomic_DNA"/>
</dbReference>
<reference evidence="1 2" key="1">
    <citation type="journal article" date="2008" name="PLoS Genet.">
        <title>Genomic islands in the pathogenic filamentous fungus Aspergillus fumigatus.</title>
        <authorList>
            <person name="Fedorova N.D."/>
            <person name="Khaldi N."/>
            <person name="Joardar V.S."/>
            <person name="Maiti R."/>
            <person name="Amedeo P."/>
            <person name="Anderson M.J."/>
            <person name="Crabtree J."/>
            <person name="Silva J.C."/>
            <person name="Badger J.H."/>
            <person name="Albarraq A."/>
            <person name="Angiuoli S."/>
            <person name="Bussey H."/>
            <person name="Bowyer P."/>
            <person name="Cotty P.J."/>
            <person name="Dyer P.S."/>
            <person name="Egan A."/>
            <person name="Galens K."/>
            <person name="Fraser-Liggett C.M."/>
            <person name="Haas B.J."/>
            <person name="Inman J.M."/>
            <person name="Kent R."/>
            <person name="Lemieux S."/>
            <person name="Malavazi I."/>
            <person name="Orvis J."/>
            <person name="Roemer T."/>
            <person name="Ronning C.M."/>
            <person name="Sundaram J.P."/>
            <person name="Sutton G."/>
            <person name="Turner G."/>
            <person name="Venter J.C."/>
            <person name="White O.R."/>
            <person name="Whitty B.R."/>
            <person name="Youngman P."/>
            <person name="Wolfe K.H."/>
            <person name="Goldman G.H."/>
            <person name="Wortman J.R."/>
            <person name="Jiang B."/>
            <person name="Denning D.W."/>
            <person name="Nierman W.C."/>
        </authorList>
    </citation>
    <scope>NUCLEOTIDE SEQUENCE [LARGE SCALE GENOMIC DNA]</scope>
    <source>
        <strain evidence="2">CBS 144.89 / FGSC A1163 / CEA10</strain>
    </source>
</reference>
<gene>
    <name evidence="1" type="ORF">AFUB_007480</name>
</gene>
<proteinExistence type="predicted"/>
<organism evidence="1 2">
    <name type="scientific">Aspergillus fumigatus (strain CBS 144.89 / FGSC A1163 / CEA10)</name>
    <name type="common">Neosartorya fumigata</name>
    <dbReference type="NCBI Taxonomy" id="451804"/>
    <lineage>
        <taxon>Eukaryota</taxon>
        <taxon>Fungi</taxon>
        <taxon>Dikarya</taxon>
        <taxon>Ascomycota</taxon>
        <taxon>Pezizomycotina</taxon>
        <taxon>Eurotiomycetes</taxon>
        <taxon>Eurotiomycetidae</taxon>
        <taxon>Eurotiales</taxon>
        <taxon>Aspergillaceae</taxon>
        <taxon>Aspergillus</taxon>
        <taxon>Aspergillus subgen. Fumigati</taxon>
    </lineage>
</organism>
<dbReference type="AlphaFoldDB" id="B0XPT2"/>
<sequence length="146" mass="15854">MHLSRFSVSTAFEMIINSNPCDLVEAEQDALLMQGLADQVSTLRGNMVVVLSKNLVHCHSALSLDIARSSQTVIVLARAEGLAVDVRRKVAHSRLDAAVQRTSVRKMTTQAHTRCAYPAIASGQGEQVINAQRSILVISGYFLHLG</sequence>
<evidence type="ECO:0000313" key="2">
    <source>
        <dbReference type="Proteomes" id="UP000001699"/>
    </source>
</evidence>
<evidence type="ECO:0000313" key="1">
    <source>
        <dbReference type="EMBL" id="EDP56046.1"/>
    </source>
</evidence>